<dbReference type="RefSeq" id="XP_005764047.1">
    <property type="nucleotide sequence ID" value="XM_005763990.1"/>
</dbReference>
<dbReference type="GO" id="GO:0070988">
    <property type="term" value="P:demethylation"/>
    <property type="evidence" value="ECO:0007669"/>
    <property type="project" value="InterPro"/>
</dbReference>
<dbReference type="PANTHER" id="PTHR12463:SF1">
    <property type="entry name" value="2-OXOGLUTARATE AND FE-DEPENDENT OXYGENASE FAMILY PROTEIN"/>
    <property type="match status" value="1"/>
</dbReference>
<dbReference type="AlphaFoldDB" id="A0A0D3IK33"/>
<organism evidence="3 4">
    <name type="scientific">Emiliania huxleyi (strain CCMP1516)</name>
    <dbReference type="NCBI Taxonomy" id="280463"/>
    <lineage>
        <taxon>Eukaryota</taxon>
        <taxon>Haptista</taxon>
        <taxon>Haptophyta</taxon>
        <taxon>Prymnesiophyceae</taxon>
        <taxon>Isochrysidales</taxon>
        <taxon>Noelaerhabdaceae</taxon>
        <taxon>Emiliania</taxon>
    </lineage>
</organism>
<evidence type="ECO:0000313" key="3">
    <source>
        <dbReference type="EnsemblProtists" id="EOD11618"/>
    </source>
</evidence>
<dbReference type="HOGENOM" id="CLU_814908_0_0_1"/>
<dbReference type="eggNOG" id="ENOG502SSQ8">
    <property type="taxonomic scope" value="Eukaryota"/>
</dbReference>
<dbReference type="Gene3D" id="2.60.120.590">
    <property type="entry name" value="Alpha-ketoglutarate-dependent dioxygenase AlkB-like"/>
    <property type="match status" value="1"/>
</dbReference>
<dbReference type="InterPro" id="IPR037151">
    <property type="entry name" value="AlkB-like_sf"/>
</dbReference>
<keyword evidence="4" id="KW-1185">Reference proteome</keyword>
<feature type="compositionally biased region" description="Basic and acidic residues" evidence="1">
    <location>
        <begin position="230"/>
        <end position="243"/>
    </location>
</feature>
<evidence type="ECO:0000259" key="2">
    <source>
        <dbReference type="Pfam" id="PF13532"/>
    </source>
</evidence>
<evidence type="ECO:0000313" key="4">
    <source>
        <dbReference type="Proteomes" id="UP000013827"/>
    </source>
</evidence>
<dbReference type="InterPro" id="IPR027450">
    <property type="entry name" value="AlkB-like"/>
</dbReference>
<dbReference type="InterPro" id="IPR032857">
    <property type="entry name" value="ALKBH4"/>
</dbReference>
<dbReference type="EnsemblProtists" id="EOD11618">
    <property type="protein sequence ID" value="EOD11618"/>
    <property type="gene ID" value="EMIHUDRAFT_214475"/>
</dbReference>
<feature type="region of interest" description="Disordered" evidence="1">
    <location>
        <begin position="1"/>
        <end position="30"/>
    </location>
</feature>
<proteinExistence type="predicted"/>
<reference evidence="4" key="1">
    <citation type="journal article" date="2013" name="Nature">
        <title>Pan genome of the phytoplankton Emiliania underpins its global distribution.</title>
        <authorList>
            <person name="Read B.A."/>
            <person name="Kegel J."/>
            <person name="Klute M.J."/>
            <person name="Kuo A."/>
            <person name="Lefebvre S.C."/>
            <person name="Maumus F."/>
            <person name="Mayer C."/>
            <person name="Miller J."/>
            <person name="Monier A."/>
            <person name="Salamov A."/>
            <person name="Young J."/>
            <person name="Aguilar M."/>
            <person name="Claverie J.M."/>
            <person name="Frickenhaus S."/>
            <person name="Gonzalez K."/>
            <person name="Herman E.K."/>
            <person name="Lin Y.C."/>
            <person name="Napier J."/>
            <person name="Ogata H."/>
            <person name="Sarno A.F."/>
            <person name="Shmutz J."/>
            <person name="Schroeder D."/>
            <person name="de Vargas C."/>
            <person name="Verret F."/>
            <person name="von Dassow P."/>
            <person name="Valentin K."/>
            <person name="Van de Peer Y."/>
            <person name="Wheeler G."/>
            <person name="Dacks J.B."/>
            <person name="Delwiche C.F."/>
            <person name="Dyhrman S.T."/>
            <person name="Glockner G."/>
            <person name="John U."/>
            <person name="Richards T."/>
            <person name="Worden A.Z."/>
            <person name="Zhang X."/>
            <person name="Grigoriev I.V."/>
            <person name="Allen A.E."/>
            <person name="Bidle K."/>
            <person name="Borodovsky M."/>
            <person name="Bowler C."/>
            <person name="Brownlee C."/>
            <person name="Cock J.M."/>
            <person name="Elias M."/>
            <person name="Gladyshev V.N."/>
            <person name="Groth M."/>
            <person name="Guda C."/>
            <person name="Hadaegh A."/>
            <person name="Iglesias-Rodriguez M.D."/>
            <person name="Jenkins J."/>
            <person name="Jones B.M."/>
            <person name="Lawson T."/>
            <person name="Leese F."/>
            <person name="Lindquist E."/>
            <person name="Lobanov A."/>
            <person name="Lomsadze A."/>
            <person name="Malik S.B."/>
            <person name="Marsh M.E."/>
            <person name="Mackinder L."/>
            <person name="Mock T."/>
            <person name="Mueller-Roeber B."/>
            <person name="Pagarete A."/>
            <person name="Parker M."/>
            <person name="Probert I."/>
            <person name="Quesneville H."/>
            <person name="Raines C."/>
            <person name="Rensing S.A."/>
            <person name="Riano-Pachon D.M."/>
            <person name="Richier S."/>
            <person name="Rokitta S."/>
            <person name="Shiraiwa Y."/>
            <person name="Soanes D.M."/>
            <person name="van der Giezen M."/>
            <person name="Wahlund T.M."/>
            <person name="Williams B."/>
            <person name="Wilson W."/>
            <person name="Wolfe G."/>
            <person name="Wurch L.L."/>
        </authorList>
    </citation>
    <scope>NUCLEOTIDE SEQUENCE</scope>
</reference>
<dbReference type="KEGG" id="ehx:EMIHUDRAFT_214475"/>
<dbReference type="Proteomes" id="UP000013827">
    <property type="component" value="Unassembled WGS sequence"/>
</dbReference>
<dbReference type="GeneID" id="17257740"/>
<sequence>MQVISPEPLPECVTPSPPPRPLPTGATDPAATTHAITMRGALYSWAILAGIKTVENRPFRLSPGWYGLHTGLGSLNAETRKRLEARLARLPPAADLPPAGAIAGLIRVDGVASAEGCAGTAAEPWATGPVRHGARRRLDWPEAGEAMSADLRLFCFEAQHEFLSLPEEAQLLAWCDSLDEWEPRVGSVDGGVRRCFGVTLGESYKPPFGQCYVQRYIGGQSLGAAAPSPRDTHPPSGPHRERMASGFHFDHRREYDEMIAGVSVGAPATLLLGATSGAGGVREGAARAPNVQRVHLPPRSLYVMGGMARYDLRHAVEAHPAAAPHRYSFTFRSLGCRRGAC</sequence>
<evidence type="ECO:0000256" key="1">
    <source>
        <dbReference type="SAM" id="MobiDB-lite"/>
    </source>
</evidence>
<dbReference type="PaxDb" id="2903-EOD11618"/>
<feature type="domain" description="Alpha-ketoglutarate-dependent dioxygenase AlkB-like" evidence="2">
    <location>
        <begin position="243"/>
        <end position="332"/>
    </location>
</feature>
<dbReference type="GO" id="GO:0032451">
    <property type="term" value="F:demethylase activity"/>
    <property type="evidence" value="ECO:0007669"/>
    <property type="project" value="TreeGrafter"/>
</dbReference>
<dbReference type="GO" id="GO:0016491">
    <property type="term" value="F:oxidoreductase activity"/>
    <property type="evidence" value="ECO:0007669"/>
    <property type="project" value="TreeGrafter"/>
</dbReference>
<dbReference type="OMA" id="FEAQHEF"/>
<reference evidence="3" key="2">
    <citation type="submission" date="2024-10" db="UniProtKB">
        <authorList>
            <consortium name="EnsemblProtists"/>
        </authorList>
    </citation>
    <scope>IDENTIFICATION</scope>
</reference>
<accession>A0A0D3IK33</accession>
<name>A0A0D3IK33_EMIH1</name>
<feature type="region of interest" description="Disordered" evidence="1">
    <location>
        <begin position="223"/>
        <end position="243"/>
    </location>
</feature>
<dbReference type="SUPFAM" id="SSF51197">
    <property type="entry name" value="Clavaminate synthase-like"/>
    <property type="match status" value="1"/>
</dbReference>
<dbReference type="Pfam" id="PF13532">
    <property type="entry name" value="2OG-FeII_Oxy_2"/>
    <property type="match status" value="1"/>
</dbReference>
<protein>
    <recommendedName>
        <fullName evidence="2">Alpha-ketoglutarate-dependent dioxygenase AlkB-like domain-containing protein</fullName>
    </recommendedName>
</protein>
<dbReference type="PANTHER" id="PTHR12463">
    <property type="entry name" value="OXYGENASE-RELATED"/>
    <property type="match status" value="1"/>
</dbReference>